<dbReference type="Proteomes" id="UP000054481">
    <property type="component" value="Unassembled WGS sequence"/>
</dbReference>
<evidence type="ECO:0000256" key="4">
    <source>
        <dbReference type="ARBA" id="ARBA00022825"/>
    </source>
</evidence>
<dbReference type="InterPro" id="IPR034187">
    <property type="entry name" value="Peptidases_S8_5"/>
</dbReference>
<feature type="active site" description="Charge relay system" evidence="5 6">
    <location>
        <position position="202"/>
    </location>
</feature>
<name>A0A0F8A6A7_9HYPO</name>
<sequence length="759" mass="82002">MRIQVFSLAVALFIETEAHRHRRATGGSTRGIVSGQKYIVELQPGIGRSKIASQTAQGPSHILGAPKVFNCSGLFNGLVIEPKKGDLDSLRKIEGVVNAWPVRTVSLPSSVMHSSKAASPPTGNYSIHQWTGVDRLHKAGIKGKGVKIAVIDTGLDYTHEALGGCLGPGCKIIGGYDYVGDPFLDGLYPVQPDLDPMDHHGHGTHVAGIIGANATQTTGVAPEAHLLAYKIFPDIMTNGTSDEVLIQAFCDAYAAGADIISSSVGLGAGFSDSVLSLLANRLVDQGVLVTMSAGNDGSEGPFFSGDASNGRGVLSVAAVNVSGDPFIGSGNSSAHAALFNSWGPTNELLMKPDIAAPGVQITSTLLNQTFGPMDGTSMAAPYVAGIGALYISHHGGRNTHGPGFARELAWRIIASGRSVSWYTGTAYPNETAPPFQVGTGLVDAHKVLYYTTQLKFESISLLDTELFKPDWNVEIWNRGKESVQYRFEVEPQAAVEIYNGRDGIKSFDQLQPSHAVPFVSLPPTQTLKAGDKAVVTLRFSPPKNVSDDLLPLYGGKIWVKGSNGEELCIPYGGAAYDTEKAFDSMLQEANVTSARNDTQTWFLATDENPPDHIGVKIRLGYPCVHLRWDIFASNWTERQWEYPPNHNNGYVGSATTIRDAERLFDLDLVTSNTSDVVGFPMTRVARGTLAYRWFGKLANGSTIAPGNYTVRFAALRPYGNPRLSDHWDIVDLGTRKIQVTTLRPKVRKRRFGFRFWPWG</sequence>
<keyword evidence="4 6" id="KW-0720">Serine protease</keyword>
<feature type="active site" description="Charge relay system" evidence="5 6">
    <location>
        <position position="377"/>
    </location>
</feature>
<dbReference type="CDD" id="cd07489">
    <property type="entry name" value="Peptidases_S8_5"/>
    <property type="match status" value="1"/>
</dbReference>
<evidence type="ECO:0000256" key="5">
    <source>
        <dbReference type="PIRSR" id="PIRSR615500-1"/>
    </source>
</evidence>
<dbReference type="PROSITE" id="PS00136">
    <property type="entry name" value="SUBTILASE_ASP"/>
    <property type="match status" value="1"/>
</dbReference>
<comment type="similarity">
    <text evidence="1 6 7">Belongs to the peptidase S8 family.</text>
</comment>
<protein>
    <recommendedName>
        <fullName evidence="8">Peptidase S8/S53 domain-containing protein</fullName>
    </recommendedName>
</protein>
<evidence type="ECO:0000256" key="6">
    <source>
        <dbReference type="PROSITE-ProRule" id="PRU01240"/>
    </source>
</evidence>
<dbReference type="SUPFAM" id="SSF52743">
    <property type="entry name" value="Subtilisin-like"/>
    <property type="match status" value="1"/>
</dbReference>
<dbReference type="AlphaFoldDB" id="A0A0F8A6A7"/>
<dbReference type="GO" id="GO:0004252">
    <property type="term" value="F:serine-type endopeptidase activity"/>
    <property type="evidence" value="ECO:0007669"/>
    <property type="project" value="UniProtKB-UniRule"/>
</dbReference>
<feature type="domain" description="Peptidase S8/S53" evidence="8">
    <location>
        <begin position="143"/>
        <end position="394"/>
    </location>
</feature>
<dbReference type="InterPro" id="IPR022398">
    <property type="entry name" value="Peptidase_S8_His-AS"/>
</dbReference>
<dbReference type="InterPro" id="IPR023827">
    <property type="entry name" value="Peptidase_S8_Asp-AS"/>
</dbReference>
<evidence type="ECO:0000313" key="9">
    <source>
        <dbReference type="EMBL" id="KJZ76749.1"/>
    </source>
</evidence>
<dbReference type="EMBL" id="KQ030509">
    <property type="protein sequence ID" value="KJZ76749.1"/>
    <property type="molecule type" value="Genomic_DNA"/>
</dbReference>
<evidence type="ECO:0000259" key="8">
    <source>
        <dbReference type="Pfam" id="PF00082"/>
    </source>
</evidence>
<dbReference type="InterPro" id="IPR000209">
    <property type="entry name" value="Peptidase_S8/S53_dom"/>
</dbReference>
<dbReference type="Pfam" id="PF00082">
    <property type="entry name" value="Peptidase_S8"/>
    <property type="match status" value="1"/>
</dbReference>
<dbReference type="InterPro" id="IPR050131">
    <property type="entry name" value="Peptidase_S8_subtilisin-like"/>
</dbReference>
<dbReference type="InterPro" id="IPR036852">
    <property type="entry name" value="Peptidase_S8/S53_dom_sf"/>
</dbReference>
<dbReference type="PROSITE" id="PS51892">
    <property type="entry name" value="SUBTILASE"/>
    <property type="match status" value="1"/>
</dbReference>
<dbReference type="InterPro" id="IPR023828">
    <property type="entry name" value="Peptidase_S8_Ser-AS"/>
</dbReference>
<evidence type="ECO:0000313" key="10">
    <source>
        <dbReference type="Proteomes" id="UP000054481"/>
    </source>
</evidence>
<dbReference type="PANTHER" id="PTHR43806:SF66">
    <property type="entry name" value="SERIN ENDOPEPTIDASE"/>
    <property type="match status" value="1"/>
</dbReference>
<evidence type="ECO:0000256" key="7">
    <source>
        <dbReference type="RuleBase" id="RU003355"/>
    </source>
</evidence>
<keyword evidence="10" id="KW-1185">Reference proteome</keyword>
<evidence type="ECO:0000256" key="1">
    <source>
        <dbReference type="ARBA" id="ARBA00011073"/>
    </source>
</evidence>
<dbReference type="OrthoDB" id="10256524at2759"/>
<feature type="active site" description="Charge relay system" evidence="5 6">
    <location>
        <position position="152"/>
    </location>
</feature>
<evidence type="ECO:0000256" key="3">
    <source>
        <dbReference type="ARBA" id="ARBA00022801"/>
    </source>
</evidence>
<dbReference type="PRINTS" id="PR00723">
    <property type="entry name" value="SUBTILISIN"/>
</dbReference>
<dbReference type="PROSITE" id="PS00138">
    <property type="entry name" value="SUBTILASE_SER"/>
    <property type="match status" value="1"/>
</dbReference>
<dbReference type="PANTHER" id="PTHR43806">
    <property type="entry name" value="PEPTIDASE S8"/>
    <property type="match status" value="1"/>
</dbReference>
<dbReference type="PROSITE" id="PS00137">
    <property type="entry name" value="SUBTILASE_HIS"/>
    <property type="match status" value="1"/>
</dbReference>
<dbReference type="Gene3D" id="3.40.50.200">
    <property type="entry name" value="Peptidase S8/S53 domain"/>
    <property type="match status" value="1"/>
</dbReference>
<gene>
    <name evidence="9" type="ORF">HIM_03626</name>
</gene>
<organism evidence="9 10">
    <name type="scientific">Hirsutella minnesotensis 3608</name>
    <dbReference type="NCBI Taxonomy" id="1043627"/>
    <lineage>
        <taxon>Eukaryota</taxon>
        <taxon>Fungi</taxon>
        <taxon>Dikarya</taxon>
        <taxon>Ascomycota</taxon>
        <taxon>Pezizomycotina</taxon>
        <taxon>Sordariomycetes</taxon>
        <taxon>Hypocreomycetidae</taxon>
        <taxon>Hypocreales</taxon>
        <taxon>Ophiocordycipitaceae</taxon>
        <taxon>Hirsutella</taxon>
    </lineage>
</organism>
<accession>A0A0F8A6A7</accession>
<dbReference type="GO" id="GO:0006508">
    <property type="term" value="P:proteolysis"/>
    <property type="evidence" value="ECO:0007669"/>
    <property type="project" value="UniProtKB-KW"/>
</dbReference>
<evidence type="ECO:0000256" key="2">
    <source>
        <dbReference type="ARBA" id="ARBA00022670"/>
    </source>
</evidence>
<proteinExistence type="inferred from homology"/>
<dbReference type="InterPro" id="IPR015500">
    <property type="entry name" value="Peptidase_S8_subtilisin-rel"/>
</dbReference>
<keyword evidence="2 6" id="KW-0645">Protease</keyword>
<keyword evidence="3 6" id="KW-0378">Hydrolase</keyword>
<reference evidence="9 10" key="1">
    <citation type="journal article" date="2014" name="Genome Biol. Evol.">
        <title>Comparative genomics and transcriptomics analyses reveal divergent lifestyle features of nematode endoparasitic fungus Hirsutella minnesotensis.</title>
        <authorList>
            <person name="Lai Y."/>
            <person name="Liu K."/>
            <person name="Zhang X."/>
            <person name="Zhang X."/>
            <person name="Li K."/>
            <person name="Wang N."/>
            <person name="Shu C."/>
            <person name="Wu Y."/>
            <person name="Wang C."/>
            <person name="Bushley K.E."/>
            <person name="Xiang M."/>
            <person name="Liu X."/>
        </authorList>
    </citation>
    <scope>NUCLEOTIDE SEQUENCE [LARGE SCALE GENOMIC DNA]</scope>
    <source>
        <strain evidence="9 10">3608</strain>
    </source>
</reference>